<dbReference type="GO" id="GO:0009116">
    <property type="term" value="P:nucleoside metabolic process"/>
    <property type="evidence" value="ECO:0007669"/>
    <property type="project" value="InterPro"/>
</dbReference>
<dbReference type="GO" id="GO:0003824">
    <property type="term" value="F:catalytic activity"/>
    <property type="evidence" value="ECO:0007669"/>
    <property type="project" value="InterPro"/>
</dbReference>
<dbReference type="OrthoDB" id="4350493at2"/>
<dbReference type="SUPFAM" id="SSF53167">
    <property type="entry name" value="Purine and uridine phosphorylases"/>
    <property type="match status" value="1"/>
</dbReference>
<keyword evidence="3" id="KW-1185">Reference proteome</keyword>
<dbReference type="InterPro" id="IPR035994">
    <property type="entry name" value="Nucleoside_phosphorylase_sf"/>
</dbReference>
<accession>A0A2X0JG95</accession>
<dbReference type="EMBL" id="QKYN01000023">
    <property type="protein sequence ID" value="RAG86658.1"/>
    <property type="molecule type" value="Genomic_DNA"/>
</dbReference>
<dbReference type="InterPro" id="IPR000845">
    <property type="entry name" value="Nucleoside_phosphorylase_d"/>
</dbReference>
<comment type="caution">
    <text evidence="2">The sequence shown here is derived from an EMBL/GenBank/DDBJ whole genome shotgun (WGS) entry which is preliminary data.</text>
</comment>
<name>A0A2X0JG95_9ACTN</name>
<gene>
    <name evidence="2" type="ORF">DN069_05665</name>
</gene>
<dbReference type="Proteomes" id="UP000248889">
    <property type="component" value="Unassembled WGS sequence"/>
</dbReference>
<reference evidence="2 3" key="1">
    <citation type="submission" date="2018-06" db="EMBL/GenBank/DDBJ databases">
        <title>Streptacidiphilus pinicola sp. nov., isolated from pine grove soil.</title>
        <authorList>
            <person name="Roh S.G."/>
            <person name="Park S."/>
            <person name="Kim M.-K."/>
            <person name="Yun B.-R."/>
            <person name="Park J."/>
            <person name="Kim M.J."/>
            <person name="Kim Y.S."/>
            <person name="Kim S.B."/>
        </authorList>
    </citation>
    <scope>NUCLEOTIDE SEQUENCE [LARGE SCALE GENOMIC DNA]</scope>
    <source>
        <strain evidence="2 3">MMS16-CNU450</strain>
    </source>
</reference>
<evidence type="ECO:0000313" key="3">
    <source>
        <dbReference type="Proteomes" id="UP000248889"/>
    </source>
</evidence>
<sequence>MGPARAERAMRETLRARAHAPSALVFAGLGASVVTGIRPGDVVIATEVRDDRGVVEAVTSTSIQAALKETGLTVHHGVLHSSDHVVRGPERVRLAESGVTCVDMETAAVCRAAPGVPVLSVRVVVDTPEYELVRPATLVHGVRALRALKQVGTVLATWHPNVSVD</sequence>
<dbReference type="Gene3D" id="3.40.50.1580">
    <property type="entry name" value="Nucleoside phosphorylase domain"/>
    <property type="match status" value="1"/>
</dbReference>
<evidence type="ECO:0000313" key="2">
    <source>
        <dbReference type="EMBL" id="RAG86658.1"/>
    </source>
</evidence>
<dbReference type="AlphaFoldDB" id="A0A2X0JG95"/>
<proteinExistence type="predicted"/>
<organism evidence="2 3">
    <name type="scientific">Streptacidiphilus pinicola</name>
    <dbReference type="NCBI Taxonomy" id="2219663"/>
    <lineage>
        <taxon>Bacteria</taxon>
        <taxon>Bacillati</taxon>
        <taxon>Actinomycetota</taxon>
        <taxon>Actinomycetes</taxon>
        <taxon>Kitasatosporales</taxon>
        <taxon>Streptomycetaceae</taxon>
        <taxon>Streptacidiphilus</taxon>
    </lineage>
</organism>
<dbReference type="Pfam" id="PF01048">
    <property type="entry name" value="PNP_UDP_1"/>
    <property type="match status" value="1"/>
</dbReference>
<evidence type="ECO:0000259" key="1">
    <source>
        <dbReference type="Pfam" id="PF01048"/>
    </source>
</evidence>
<protein>
    <submittedName>
        <fullName evidence="2">1-hydroxy-2-methyl-2-butenyl 4-diphosphate reductase</fullName>
    </submittedName>
</protein>
<feature type="domain" description="Nucleoside phosphorylase" evidence="1">
    <location>
        <begin position="1"/>
        <end position="127"/>
    </location>
</feature>